<reference evidence="2" key="1">
    <citation type="journal article" date="2019" name="Int. J. Syst. Evol. Microbiol.">
        <title>The Global Catalogue of Microorganisms (GCM) 10K type strain sequencing project: providing services to taxonomists for standard genome sequencing and annotation.</title>
        <authorList>
            <consortium name="The Broad Institute Genomics Platform"/>
            <consortium name="The Broad Institute Genome Sequencing Center for Infectious Disease"/>
            <person name="Wu L."/>
            <person name="Ma J."/>
        </authorList>
    </citation>
    <scope>NUCLEOTIDE SEQUENCE [LARGE SCALE GENOMIC DNA]</scope>
    <source>
        <strain evidence="2">CCUG 63682</strain>
    </source>
</reference>
<protein>
    <submittedName>
        <fullName evidence="1">Uncharacterized protein</fullName>
    </submittedName>
</protein>
<gene>
    <name evidence="1" type="ORF">ACFO5O_03990</name>
</gene>
<name>A0ABV9N1M4_9FLAO</name>
<dbReference type="Proteomes" id="UP001595953">
    <property type="component" value="Unassembled WGS sequence"/>
</dbReference>
<organism evidence="1 2">
    <name type="scientific">Geojedonia litorea</name>
    <dbReference type="NCBI Taxonomy" id="1268269"/>
    <lineage>
        <taxon>Bacteria</taxon>
        <taxon>Pseudomonadati</taxon>
        <taxon>Bacteroidota</taxon>
        <taxon>Flavobacteriia</taxon>
        <taxon>Flavobacteriales</taxon>
        <taxon>Flavobacteriaceae</taxon>
        <taxon>Geojedonia</taxon>
    </lineage>
</organism>
<proteinExistence type="predicted"/>
<sequence length="232" mass="27233">MKTLLIALLICCTCLHSQNTEIKPILEIQKSSNVGFKNTGFWSNNNKSKEPIEGTPYLFDNWENEARLYLNDEIFVATLFNFNIEQEQFEAKFSEDSVLIIDTKNIDKIVINAIVFKSYPYVTSYDGRFLQELKTTRGFDVLKKYYVKIKEGKYNPMTQQQIVADKYIKYEEYFILNKQSSTINAIKLNQKNILELIDPSLHHSLNQFVKNNKLNYKDEDDLIKILTYYNSL</sequence>
<evidence type="ECO:0000313" key="2">
    <source>
        <dbReference type="Proteomes" id="UP001595953"/>
    </source>
</evidence>
<evidence type="ECO:0000313" key="1">
    <source>
        <dbReference type="EMBL" id="MFC4721470.1"/>
    </source>
</evidence>
<keyword evidence="2" id="KW-1185">Reference proteome</keyword>
<dbReference type="EMBL" id="JBHSGP010000007">
    <property type="protein sequence ID" value="MFC4721470.1"/>
    <property type="molecule type" value="Genomic_DNA"/>
</dbReference>
<accession>A0ABV9N1M4</accession>
<comment type="caution">
    <text evidence="1">The sequence shown here is derived from an EMBL/GenBank/DDBJ whole genome shotgun (WGS) entry which is preliminary data.</text>
</comment>
<dbReference type="RefSeq" id="WP_387961177.1">
    <property type="nucleotide sequence ID" value="NZ_JBHSGP010000007.1"/>
</dbReference>